<dbReference type="RefSeq" id="WP_185818177.1">
    <property type="nucleotide sequence ID" value="NZ_JACMYG010000005.1"/>
</dbReference>
<dbReference type="AlphaFoldDB" id="A0A7X1GCM8"/>
<name>A0A7X1GCM8_9PSED</name>
<evidence type="ECO:0000313" key="1">
    <source>
        <dbReference type="EMBL" id="MBC2689615.1"/>
    </source>
</evidence>
<protein>
    <submittedName>
        <fullName evidence="1">Uncharacterized protein</fullName>
    </submittedName>
</protein>
<organism evidence="1 2">
    <name type="scientific">Pseudomonas kielensis</name>
    <dbReference type="NCBI Taxonomy" id="2762577"/>
    <lineage>
        <taxon>Bacteria</taxon>
        <taxon>Pseudomonadati</taxon>
        <taxon>Pseudomonadota</taxon>
        <taxon>Gammaproteobacteria</taxon>
        <taxon>Pseudomonadales</taxon>
        <taxon>Pseudomonadaceae</taxon>
        <taxon>Pseudomonas</taxon>
    </lineage>
</organism>
<dbReference type="EMBL" id="JACMYG010000005">
    <property type="protein sequence ID" value="MBC2689615.1"/>
    <property type="molecule type" value="Genomic_DNA"/>
</dbReference>
<accession>A0A7X1GCM8</accession>
<gene>
    <name evidence="1" type="ORF">H7995_07360</name>
</gene>
<sequence>MKTAWLITWEWLGDHAAVEDKVVAVVNYRRPAPYIKDLMEQLYIEKTSSVSEKVAYAKDMKSNPYPASFGDIGGVQWRGRLFCGNNPHLFARLVSNVRVEVQDGVETLLWEERPAPVLS</sequence>
<evidence type="ECO:0000313" key="2">
    <source>
        <dbReference type="Proteomes" id="UP000526003"/>
    </source>
</evidence>
<proteinExistence type="predicted"/>
<reference evidence="1 2" key="1">
    <citation type="submission" date="2020-08" db="EMBL/GenBank/DDBJ databases">
        <title>Pseudomonas sp. nov.</title>
        <authorList>
            <person name="Gieschler S."/>
            <person name="Fiedler G."/>
            <person name="Brinks E."/>
            <person name="Boehnlein C."/>
            <person name="Franz C.M.A.P."/>
            <person name="Kabisch J."/>
        </authorList>
    </citation>
    <scope>NUCLEOTIDE SEQUENCE [LARGE SCALE GENOMIC DNA]</scope>
    <source>
        <strain evidence="1 2">MBT-1</strain>
    </source>
</reference>
<comment type="caution">
    <text evidence="1">The sequence shown here is derived from an EMBL/GenBank/DDBJ whole genome shotgun (WGS) entry which is preliminary data.</text>
</comment>
<dbReference type="Proteomes" id="UP000526003">
    <property type="component" value="Unassembled WGS sequence"/>
</dbReference>
<keyword evidence="2" id="KW-1185">Reference proteome</keyword>